<organism evidence="8 9">
    <name type="scientific">Streptomyces viridochromogenes Tue57</name>
    <dbReference type="NCBI Taxonomy" id="1160705"/>
    <lineage>
        <taxon>Bacteria</taxon>
        <taxon>Bacillati</taxon>
        <taxon>Actinomycetota</taxon>
        <taxon>Actinomycetes</taxon>
        <taxon>Kitasatosporales</taxon>
        <taxon>Streptomycetaceae</taxon>
        <taxon>Streptomyces</taxon>
    </lineage>
</organism>
<feature type="domain" description="Acyl-CoA dehydrogenase/oxidase C-terminal" evidence="6">
    <location>
        <begin position="255"/>
        <end position="378"/>
    </location>
</feature>
<dbReference type="Pfam" id="PF00441">
    <property type="entry name" value="Acyl-CoA_dh_1"/>
    <property type="match status" value="1"/>
</dbReference>
<dbReference type="Proteomes" id="UP000011205">
    <property type="component" value="Unassembled WGS sequence"/>
</dbReference>
<evidence type="ECO:0000259" key="6">
    <source>
        <dbReference type="Pfam" id="PF00441"/>
    </source>
</evidence>
<dbReference type="Gene3D" id="1.10.540.10">
    <property type="entry name" value="Acyl-CoA dehydrogenase/oxidase, N-terminal domain"/>
    <property type="match status" value="1"/>
</dbReference>
<dbReference type="AlphaFoldDB" id="L8PCA8"/>
<dbReference type="SUPFAM" id="SSF47203">
    <property type="entry name" value="Acyl-CoA dehydrogenase C-terminal domain-like"/>
    <property type="match status" value="1"/>
</dbReference>
<evidence type="ECO:0000256" key="5">
    <source>
        <dbReference type="ARBA" id="ARBA00023002"/>
    </source>
</evidence>
<comment type="similarity">
    <text evidence="2">Belongs to the acyl-CoA dehydrogenase family.</text>
</comment>
<dbReference type="GO" id="GO:0050660">
    <property type="term" value="F:flavin adenine dinucleotide binding"/>
    <property type="evidence" value="ECO:0007669"/>
    <property type="project" value="InterPro"/>
</dbReference>
<protein>
    <submittedName>
        <fullName evidence="8">Putative Acyl-CoA dehydrogenase</fullName>
    </submittedName>
</protein>
<dbReference type="Pfam" id="PF02771">
    <property type="entry name" value="Acyl-CoA_dh_N"/>
    <property type="match status" value="1"/>
</dbReference>
<dbReference type="PANTHER" id="PTHR43884">
    <property type="entry name" value="ACYL-COA DEHYDROGENASE"/>
    <property type="match status" value="1"/>
</dbReference>
<dbReference type="InterPro" id="IPR009075">
    <property type="entry name" value="AcylCo_DH/oxidase_C"/>
</dbReference>
<dbReference type="SUPFAM" id="SSF56645">
    <property type="entry name" value="Acyl-CoA dehydrogenase NM domain-like"/>
    <property type="match status" value="1"/>
</dbReference>
<dbReference type="RefSeq" id="WP_004000392.1">
    <property type="nucleotide sequence ID" value="NZ_AMLP01000148.1"/>
</dbReference>
<keyword evidence="4" id="KW-0274">FAD</keyword>
<reference evidence="8 9" key="1">
    <citation type="journal article" date="2013" name="Genome Announc.">
        <title>Draft Genome Sequence of Streptomyces viridochromogenes Strain Tu57, Producer of Avilamycin.</title>
        <authorList>
            <person name="Gruning B.A."/>
            <person name="Erxleben A."/>
            <person name="Hahnlein A."/>
            <person name="Gunther S."/>
        </authorList>
    </citation>
    <scope>NUCLEOTIDE SEQUENCE [LARGE SCALE GENOMIC DNA]</scope>
    <source>
        <strain evidence="8 9">Tue57</strain>
    </source>
</reference>
<evidence type="ECO:0000256" key="3">
    <source>
        <dbReference type="ARBA" id="ARBA00022630"/>
    </source>
</evidence>
<dbReference type="InterPro" id="IPR036250">
    <property type="entry name" value="AcylCo_DH-like_C"/>
</dbReference>
<proteinExistence type="inferred from homology"/>
<evidence type="ECO:0000259" key="7">
    <source>
        <dbReference type="Pfam" id="PF02771"/>
    </source>
</evidence>
<evidence type="ECO:0000256" key="4">
    <source>
        <dbReference type="ARBA" id="ARBA00022827"/>
    </source>
</evidence>
<dbReference type="GO" id="GO:0003995">
    <property type="term" value="F:acyl-CoA dehydrogenase activity"/>
    <property type="evidence" value="ECO:0007669"/>
    <property type="project" value="TreeGrafter"/>
</dbReference>
<evidence type="ECO:0000313" key="9">
    <source>
        <dbReference type="Proteomes" id="UP000011205"/>
    </source>
</evidence>
<feature type="domain" description="Acyl-CoA dehydrogenase/oxidase N-terminal" evidence="7">
    <location>
        <begin position="6"/>
        <end position="118"/>
    </location>
</feature>
<sequence>MDASFTPEQDEIRRTLRELLRQRLGPGEPRTAVDTPAGYDPALWTALAEQLGLPGLALPEAYGGVGCSVTELALACEEAGRALCPSPLLGTAVLAAPLIAALGTEAQRAELLPRLASGALTATLAVPGTALATALALTGTNGGDWAGGGRAGGVQARRVQGGWRLYGQADQVLDGHSAGLLVAAAHTGGFARSRTLLFLVPGDAAGVVRVRQTALDATRSQARLQLREAEAQLLGEESGRDVLAALAAVGAGAAAVLACEAVGAADRALEQTVEYVKQREQFGRAIGSFQAVKHRLADVYVGVQAARSAAYYAAWAVPHGERVGGLALAQALEALRTASAEGIQLHGGIGFTWEHQAHLYFKRAAGDELLFGPVHRLRAHAADTARLFETSERREVAV</sequence>
<dbReference type="EMBL" id="AMLP01000148">
    <property type="protein sequence ID" value="ELS54055.1"/>
    <property type="molecule type" value="Genomic_DNA"/>
</dbReference>
<dbReference type="PANTHER" id="PTHR43884:SF20">
    <property type="entry name" value="ACYL-COA DEHYDROGENASE FADE28"/>
    <property type="match status" value="1"/>
</dbReference>
<name>L8PCA8_STRVR</name>
<evidence type="ECO:0000313" key="8">
    <source>
        <dbReference type="EMBL" id="ELS54055.1"/>
    </source>
</evidence>
<dbReference type="InterPro" id="IPR037069">
    <property type="entry name" value="AcylCoA_DH/ox_N_sf"/>
</dbReference>
<dbReference type="Gene3D" id="2.40.110.10">
    <property type="entry name" value="Butyryl-CoA Dehydrogenase, subunit A, domain 2"/>
    <property type="match status" value="1"/>
</dbReference>
<comment type="caution">
    <text evidence="8">The sequence shown here is derived from an EMBL/GenBank/DDBJ whole genome shotgun (WGS) entry which is preliminary data.</text>
</comment>
<dbReference type="PATRIC" id="fig|1160705.3.peg.4924"/>
<dbReference type="InterPro" id="IPR013786">
    <property type="entry name" value="AcylCoA_DH/ox_N"/>
</dbReference>
<dbReference type="Gene3D" id="1.20.140.10">
    <property type="entry name" value="Butyryl-CoA Dehydrogenase, subunit A, domain 3"/>
    <property type="match status" value="1"/>
</dbReference>
<evidence type="ECO:0000256" key="2">
    <source>
        <dbReference type="ARBA" id="ARBA00009347"/>
    </source>
</evidence>
<evidence type="ECO:0000256" key="1">
    <source>
        <dbReference type="ARBA" id="ARBA00001974"/>
    </source>
</evidence>
<dbReference type="InterPro" id="IPR046373">
    <property type="entry name" value="Acyl-CoA_Oxase/DH_mid-dom_sf"/>
</dbReference>
<comment type="cofactor">
    <cofactor evidence="1">
        <name>FAD</name>
        <dbReference type="ChEBI" id="CHEBI:57692"/>
    </cofactor>
</comment>
<keyword evidence="3" id="KW-0285">Flavoprotein</keyword>
<dbReference type="InterPro" id="IPR009100">
    <property type="entry name" value="AcylCoA_DH/oxidase_NM_dom_sf"/>
</dbReference>
<accession>L8PCA8</accession>
<gene>
    <name evidence="8" type="ORF">STVIR_4981</name>
</gene>
<keyword evidence="5" id="KW-0560">Oxidoreductase</keyword>